<keyword evidence="7" id="KW-1185">Reference proteome</keyword>
<dbReference type="Pfam" id="PF08030">
    <property type="entry name" value="NAD_binding_6"/>
    <property type="match status" value="1"/>
</dbReference>
<sequence length="299" mass="33932">MRRFPKLLIDGPYGAPAQNYTNYDILLLIGLGIGATPFISILKDLLNNIISTEEAQCSDRSNLNKIKLKVPRRAYFYWVTREQTSLEWFTGVMNNVAECDQNHAIELHNYLTSVHEEGDARSALVALVQLLQRAKNGVDIVSGSWVHTHFGRPNWRKVFSELADKHKNSDIVTTCDEAKRKEILGKEKVKVWSGGGYRIFRQLPYGRLTGISRDPGNCLGSTEEEPAKTWNAWLQTRTQQRHAKESMGPPKARSGFQHFELKVTKKELHRYLKQTPNISSPPMADKCPELIGSFPLIAE</sequence>
<dbReference type="Proteomes" id="UP000636800">
    <property type="component" value="Chromosome 10"/>
</dbReference>
<keyword evidence="4" id="KW-1133">Transmembrane helix</keyword>
<keyword evidence="3" id="KW-0560">Oxidoreductase</keyword>
<name>A0A835PZE9_VANPL</name>
<dbReference type="InterPro" id="IPR013121">
    <property type="entry name" value="Fe_red_NAD-bd_6"/>
</dbReference>
<reference evidence="6 7" key="1">
    <citation type="journal article" date="2020" name="Nat. Food">
        <title>A phased Vanilla planifolia genome enables genetic improvement of flavour and production.</title>
        <authorList>
            <person name="Hasing T."/>
            <person name="Tang H."/>
            <person name="Brym M."/>
            <person name="Khazi F."/>
            <person name="Huang T."/>
            <person name="Chambers A.H."/>
        </authorList>
    </citation>
    <scope>NUCLEOTIDE SEQUENCE [LARGE SCALE GENOMIC DNA]</scope>
    <source>
        <tissue evidence="6">Leaf</tissue>
    </source>
</reference>
<evidence type="ECO:0000313" key="7">
    <source>
        <dbReference type="Proteomes" id="UP000636800"/>
    </source>
</evidence>
<organism evidence="6 7">
    <name type="scientific">Vanilla planifolia</name>
    <name type="common">Vanilla</name>
    <dbReference type="NCBI Taxonomy" id="51239"/>
    <lineage>
        <taxon>Eukaryota</taxon>
        <taxon>Viridiplantae</taxon>
        <taxon>Streptophyta</taxon>
        <taxon>Embryophyta</taxon>
        <taxon>Tracheophyta</taxon>
        <taxon>Spermatophyta</taxon>
        <taxon>Magnoliopsida</taxon>
        <taxon>Liliopsida</taxon>
        <taxon>Asparagales</taxon>
        <taxon>Orchidaceae</taxon>
        <taxon>Vanilloideae</taxon>
        <taxon>Vanilleae</taxon>
        <taxon>Vanilla</taxon>
    </lineage>
</organism>
<evidence type="ECO:0000256" key="4">
    <source>
        <dbReference type="SAM" id="Phobius"/>
    </source>
</evidence>
<keyword evidence="4" id="KW-0812">Transmembrane</keyword>
<dbReference type="PANTHER" id="PTHR11972">
    <property type="entry name" value="NADPH OXIDASE"/>
    <property type="match status" value="1"/>
</dbReference>
<accession>A0A835PZE9</accession>
<comment type="caution">
    <text evidence="6">The sequence shown here is derived from an EMBL/GenBank/DDBJ whole genome shotgun (WGS) entry which is preliminary data.</text>
</comment>
<protein>
    <recommendedName>
        <fullName evidence="5">Ferric reductase NAD binding domain-containing protein</fullName>
    </recommendedName>
</protein>
<dbReference type="EMBL" id="JADCNL010000010">
    <property type="protein sequence ID" value="KAG0463280.1"/>
    <property type="molecule type" value="Genomic_DNA"/>
</dbReference>
<evidence type="ECO:0000313" key="6">
    <source>
        <dbReference type="EMBL" id="KAG0463280.1"/>
    </source>
</evidence>
<dbReference type="GO" id="GO:0005886">
    <property type="term" value="C:plasma membrane"/>
    <property type="evidence" value="ECO:0007669"/>
    <property type="project" value="TreeGrafter"/>
</dbReference>
<dbReference type="InterPro" id="IPR000778">
    <property type="entry name" value="Cyt_b245_heavy_chain"/>
</dbReference>
<evidence type="ECO:0000256" key="2">
    <source>
        <dbReference type="ARBA" id="ARBA00022827"/>
    </source>
</evidence>
<proteinExistence type="predicted"/>
<evidence type="ECO:0000256" key="1">
    <source>
        <dbReference type="ARBA" id="ARBA00022630"/>
    </source>
</evidence>
<dbReference type="InterPro" id="IPR039261">
    <property type="entry name" value="FNR_nucleotide-bd"/>
</dbReference>
<keyword evidence="1" id="KW-0285">Flavoprotein</keyword>
<feature type="transmembrane region" description="Helical" evidence="4">
    <location>
        <begin position="20"/>
        <end position="42"/>
    </location>
</feature>
<evidence type="ECO:0000259" key="5">
    <source>
        <dbReference type="Pfam" id="PF08030"/>
    </source>
</evidence>
<dbReference type="AlphaFoldDB" id="A0A835PZE9"/>
<dbReference type="PRINTS" id="PR00466">
    <property type="entry name" value="GP91PHOX"/>
</dbReference>
<gene>
    <name evidence="6" type="ORF">HPP92_019349</name>
</gene>
<dbReference type="OrthoDB" id="5823761at2759"/>
<keyword evidence="4" id="KW-0472">Membrane</keyword>
<keyword evidence="2" id="KW-0274">FAD</keyword>
<evidence type="ECO:0000256" key="3">
    <source>
        <dbReference type="ARBA" id="ARBA00023002"/>
    </source>
</evidence>
<dbReference type="SUPFAM" id="SSF52343">
    <property type="entry name" value="Ferredoxin reductase-like, C-terminal NADP-linked domain"/>
    <property type="match status" value="1"/>
</dbReference>
<dbReference type="PANTHER" id="PTHR11972:SF54">
    <property type="entry name" value="RESPIRATORY BURST OXIDASE HOMOLOG PROTEIN J-RELATED"/>
    <property type="match status" value="1"/>
</dbReference>
<feature type="domain" description="Ferric reductase NAD binding" evidence="5">
    <location>
        <begin position="23"/>
        <end position="174"/>
    </location>
</feature>
<dbReference type="InterPro" id="IPR050369">
    <property type="entry name" value="RBOH/FRE"/>
</dbReference>
<dbReference type="Gene3D" id="3.40.50.80">
    <property type="entry name" value="Nucleotide-binding domain of ferredoxin-NADP reductase (FNR) module"/>
    <property type="match status" value="1"/>
</dbReference>
<dbReference type="GO" id="GO:0016174">
    <property type="term" value="F:NAD(P)H oxidase H2O2-forming activity"/>
    <property type="evidence" value="ECO:0007669"/>
    <property type="project" value="TreeGrafter"/>
</dbReference>